<proteinExistence type="predicted"/>
<name>A0A922P2X5_9HYPH</name>
<reference evidence="1 2" key="1">
    <citation type="submission" date="2014-06" db="EMBL/GenBank/DDBJ databases">
        <title>Rhizobium pelagicum/R2-400B4.</title>
        <authorList>
            <person name="Kimes N.E."/>
            <person name="Lopez-Perez M."/>
        </authorList>
    </citation>
    <scope>NUCLEOTIDE SEQUENCE [LARGE SCALE GENOMIC DNA]</scope>
    <source>
        <strain evidence="1 2">R2-400B4</strain>
    </source>
</reference>
<evidence type="ECO:0000313" key="1">
    <source>
        <dbReference type="EMBL" id="KEQ05609.1"/>
    </source>
</evidence>
<accession>A0A922P2X5</accession>
<protein>
    <submittedName>
        <fullName evidence="1">Uncharacterized protein</fullName>
    </submittedName>
</protein>
<dbReference type="RefSeq" id="WP_037189817.1">
    <property type="nucleotide sequence ID" value="NZ_JOKJ01000019.1"/>
</dbReference>
<dbReference type="EMBL" id="JOKJ01000019">
    <property type="protein sequence ID" value="KEQ05609.1"/>
    <property type="molecule type" value="Genomic_DNA"/>
</dbReference>
<dbReference type="Proteomes" id="UP000052167">
    <property type="component" value="Unassembled WGS sequence"/>
</dbReference>
<evidence type="ECO:0000313" key="2">
    <source>
        <dbReference type="Proteomes" id="UP000052167"/>
    </source>
</evidence>
<gene>
    <name evidence="1" type="ORF">GV68_08755</name>
</gene>
<comment type="caution">
    <text evidence="1">The sequence shown here is derived from an EMBL/GenBank/DDBJ whole genome shotgun (WGS) entry which is preliminary data.</text>
</comment>
<keyword evidence="2" id="KW-1185">Reference proteome</keyword>
<sequence length="753" mass="85324">MSMLTQTKELLTKEGAFSGEQNKHLQSVIEAISFPTIDPKMKAVIAVSQITSFASQFRRNIKLWDDHTEVPINAISFVITGSGAGKDSSVKAARKCFTSGYKVLEGKAMEAAVKEAIAQAKEEGLPNPQDEAIYKPYLKPVPPVDIMPTTGPGLIQHINDIGDVGVGAGIMYSGEFSDELAYNQDMVENIKTLSEIYDTGDKEVKYTKSAEFRSKAIAGQPVSALFVGSPGHILYDEGTKKKFHIAFMSKLARRSWFCYAADKIEEQVFDTLEEFWEYEEEIETRSKHARLAMDTLVKEIAKYHAKHIGKEIAVSKSVERLYKTYKRYNNDLADLLPNQDSTYALIRRHLQWKALKLAGAFAIMEKEDEVTPEHYIEAIRFCEILDKDMEEFERDLNKAPHELLVDFFHTKTLVDGKSEISTHDLKKQGFMNNVSNTKLKEMVALCAGYDQNSVYSVINDGSAIHYEPIVKTDVINVTYKEIDTSQLNAAVESGDFNAIRQAKHNIASTTNYGFEAADTSFDELPQLLAGDYAFSPYRFKDGVRRKENLESGTKWVVLDIDDSPLSAEEAHFMLGDINHHIALTSDKDNNFKFRVLLELDSEVYLDPAAWKHFYLKIADDLGLRADPLPQSQIFYSYAGRDVYSNTESSPLPTRDYLMYAKDMATDKETAGRVMTNAQRRAQLNDPTTTFEYAFEAKFGEGSRSMYRMMRHAQDLGADLDEVLQLLEDVNDYWESPMPEERLEKLRDQGRRLF</sequence>
<dbReference type="AlphaFoldDB" id="A0A922P2X5"/>
<organism evidence="1 2">
    <name type="scientific">Pseudorhizobium pelagicum</name>
    <dbReference type="NCBI Taxonomy" id="1509405"/>
    <lineage>
        <taxon>Bacteria</taxon>
        <taxon>Pseudomonadati</taxon>
        <taxon>Pseudomonadota</taxon>
        <taxon>Alphaproteobacteria</taxon>
        <taxon>Hyphomicrobiales</taxon>
        <taxon>Rhizobiaceae</taxon>
        <taxon>Rhizobium/Agrobacterium group</taxon>
        <taxon>Pseudorhizobium</taxon>
    </lineage>
</organism>